<gene>
    <name evidence="1" type="ORF">CBW42_09215</name>
</gene>
<name>A0A252F371_9FIRM</name>
<comment type="caution">
    <text evidence="1">The sequence shown here is derived from an EMBL/GenBank/DDBJ whole genome shotgun (WGS) entry which is preliminary data.</text>
</comment>
<proteinExistence type="predicted"/>
<dbReference type="Proteomes" id="UP000194903">
    <property type="component" value="Unassembled WGS sequence"/>
</dbReference>
<organism evidence="1 2">
    <name type="scientific">Butyricicoccus porcorum</name>
    <dbReference type="NCBI Taxonomy" id="1945634"/>
    <lineage>
        <taxon>Bacteria</taxon>
        <taxon>Bacillati</taxon>
        <taxon>Bacillota</taxon>
        <taxon>Clostridia</taxon>
        <taxon>Eubacteriales</taxon>
        <taxon>Butyricicoccaceae</taxon>
        <taxon>Butyricicoccus</taxon>
    </lineage>
</organism>
<accession>A0A252F371</accession>
<protein>
    <submittedName>
        <fullName evidence="1">Uncharacterized protein</fullName>
    </submittedName>
</protein>
<dbReference type="EMBL" id="NHOC01000007">
    <property type="protein sequence ID" value="OUM20216.1"/>
    <property type="molecule type" value="Genomic_DNA"/>
</dbReference>
<evidence type="ECO:0000313" key="1">
    <source>
        <dbReference type="EMBL" id="OUM20216.1"/>
    </source>
</evidence>
<reference evidence="1 2" key="1">
    <citation type="submission" date="2017-05" db="EMBL/GenBank/DDBJ databases">
        <title>Butyricicoccus porcorum sp. nov. a butyrate-producing bacterium from the swine intestinal tract.</title>
        <authorList>
            <person name="Trachsel J."/>
            <person name="Humphrey S."/>
            <person name="Allen H.K."/>
        </authorList>
    </citation>
    <scope>NUCLEOTIDE SEQUENCE [LARGE SCALE GENOMIC DNA]</scope>
    <source>
        <strain evidence="1">BB10</strain>
    </source>
</reference>
<keyword evidence="2" id="KW-1185">Reference proteome</keyword>
<dbReference type="AlphaFoldDB" id="A0A252F371"/>
<dbReference type="RefSeq" id="WP_087020351.1">
    <property type="nucleotide sequence ID" value="NZ_CP178353.1"/>
</dbReference>
<evidence type="ECO:0000313" key="2">
    <source>
        <dbReference type="Proteomes" id="UP000194903"/>
    </source>
</evidence>
<sequence>MTFEQLEQKFIGREVDEDRLNYYFTMMGRFGKASMYTFSFHTEGYTISADVCVEQGRITGIVPEKEPREDEWGRVPDPGPADIQPEEYESMAMYFQSVVI</sequence>